<dbReference type="RefSeq" id="WP_102996065.1">
    <property type="nucleotide sequence ID" value="NZ_CP025938.1"/>
</dbReference>
<keyword evidence="3" id="KW-1185">Reference proteome</keyword>
<protein>
    <submittedName>
        <fullName evidence="2">Uncharacterized protein</fullName>
    </submittedName>
</protein>
<sequence>MKATSEMNILKRNIGKIIPIIISIPIVAGLIYLIWLNSIFSINEPSDKRLEQLFESYTKSEFPKSGQIIDKDYLSGINDGWETGIIKVSDTIEFEHLLNSLEQKKIMNRRIRGKYGFGFSSKFASEKTTLLTRCAF</sequence>
<gene>
    <name evidence="2" type="ORF">C1A40_11775</name>
</gene>
<dbReference type="Proteomes" id="UP000236592">
    <property type="component" value="Chromosome"/>
</dbReference>
<evidence type="ECO:0000256" key="1">
    <source>
        <dbReference type="SAM" id="Phobius"/>
    </source>
</evidence>
<dbReference type="AlphaFoldDB" id="A0A2I7SJK5"/>
<organism evidence="2 3">
    <name type="scientific">Pseudotamlana carrageenivorans</name>
    <dbReference type="NCBI Taxonomy" id="2069432"/>
    <lineage>
        <taxon>Bacteria</taxon>
        <taxon>Pseudomonadati</taxon>
        <taxon>Bacteroidota</taxon>
        <taxon>Flavobacteriia</taxon>
        <taxon>Flavobacteriales</taxon>
        <taxon>Flavobacteriaceae</taxon>
        <taxon>Pseudotamlana</taxon>
    </lineage>
</organism>
<proteinExistence type="predicted"/>
<feature type="transmembrane region" description="Helical" evidence="1">
    <location>
        <begin position="20"/>
        <end position="40"/>
    </location>
</feature>
<keyword evidence="1" id="KW-1133">Transmembrane helix</keyword>
<evidence type="ECO:0000313" key="3">
    <source>
        <dbReference type="Proteomes" id="UP000236592"/>
    </source>
</evidence>
<keyword evidence="1" id="KW-0472">Membrane</keyword>
<dbReference type="KEGG" id="taj:C1A40_11775"/>
<dbReference type="OrthoDB" id="1446967at2"/>
<name>A0A2I7SJK5_9FLAO</name>
<dbReference type="EMBL" id="CP025938">
    <property type="protein sequence ID" value="AUS06089.1"/>
    <property type="molecule type" value="Genomic_DNA"/>
</dbReference>
<reference evidence="3" key="1">
    <citation type="submission" date="2018-01" db="EMBL/GenBank/DDBJ databases">
        <title>Complete genome of Tamlana sp. UJ94.</title>
        <authorList>
            <person name="Jung J."/>
            <person name="Chung D."/>
            <person name="Bae S.S."/>
            <person name="Baek K."/>
        </authorList>
    </citation>
    <scope>NUCLEOTIDE SEQUENCE [LARGE SCALE GENOMIC DNA]</scope>
    <source>
        <strain evidence="3">UJ94</strain>
    </source>
</reference>
<evidence type="ECO:0000313" key="2">
    <source>
        <dbReference type="EMBL" id="AUS06089.1"/>
    </source>
</evidence>
<accession>A0A2I7SJK5</accession>
<keyword evidence="1" id="KW-0812">Transmembrane</keyword>